<evidence type="ECO:0000313" key="5">
    <source>
        <dbReference type="Proteomes" id="UP000663802"/>
    </source>
</evidence>
<reference evidence="4 5" key="1">
    <citation type="journal article" date="2021" name="Int. J. Syst. Evol. Microbiol.">
        <title>Clostridium zeae sp. nov., isolated from corn silage.</title>
        <authorList>
            <person name="Kobayashi H."/>
            <person name="Tanizawa Y."/>
            <person name="Yagura M."/>
            <person name="Sakamoto M."/>
            <person name="Ohkuma M."/>
            <person name="Tohno M."/>
        </authorList>
    </citation>
    <scope>NUCLEOTIDE SEQUENCE [LARGE SCALE GENOMIC DNA]</scope>
    <source>
        <strain evidence="4 5">CSC2</strain>
    </source>
</reference>
<keyword evidence="5" id="KW-1185">Reference proteome</keyword>
<dbReference type="PANTHER" id="PTHR11022:SF41">
    <property type="entry name" value="PEPTIDOGLYCAN-RECOGNITION PROTEIN LC-RELATED"/>
    <property type="match status" value="1"/>
</dbReference>
<dbReference type="PANTHER" id="PTHR11022">
    <property type="entry name" value="PEPTIDOGLYCAN RECOGNITION PROTEIN"/>
    <property type="match status" value="1"/>
</dbReference>
<proteinExistence type="inferred from homology"/>
<dbReference type="Pfam" id="PF01510">
    <property type="entry name" value="Amidase_2"/>
    <property type="match status" value="1"/>
</dbReference>
<evidence type="ECO:0000259" key="3">
    <source>
        <dbReference type="SMART" id="SM00701"/>
    </source>
</evidence>
<feature type="domain" description="Peptidoglycan recognition protein family" evidence="3">
    <location>
        <begin position="2"/>
        <end position="128"/>
    </location>
</feature>
<dbReference type="SUPFAM" id="SSF55846">
    <property type="entry name" value="N-acetylmuramoyl-L-alanine amidase-like"/>
    <property type="match status" value="1"/>
</dbReference>
<dbReference type="Proteomes" id="UP000663802">
    <property type="component" value="Unassembled WGS sequence"/>
</dbReference>
<evidence type="ECO:0000259" key="2">
    <source>
        <dbReference type="SMART" id="SM00644"/>
    </source>
</evidence>
<dbReference type="SMART" id="SM00701">
    <property type="entry name" value="PGRP"/>
    <property type="match status" value="1"/>
</dbReference>
<protein>
    <recommendedName>
        <fullName evidence="6">N-acetylmuramoyl-L-alanine amidase</fullName>
    </recommendedName>
</protein>
<evidence type="ECO:0008006" key="6">
    <source>
        <dbReference type="Google" id="ProtNLM"/>
    </source>
</evidence>
<feature type="domain" description="N-acetylmuramoyl-L-alanine amidase" evidence="2">
    <location>
        <begin position="9"/>
        <end position="134"/>
    </location>
</feature>
<dbReference type="SMART" id="SM00644">
    <property type="entry name" value="Ami_2"/>
    <property type="match status" value="1"/>
</dbReference>
<accession>A0ABQ1E7L1</accession>
<comment type="similarity">
    <text evidence="1">Belongs to the N-acetylmuramoyl-L-alanine amidase 2 family.</text>
</comment>
<organism evidence="4 5">
    <name type="scientific">Clostridium zeae</name>
    <dbReference type="NCBI Taxonomy" id="2759022"/>
    <lineage>
        <taxon>Bacteria</taxon>
        <taxon>Bacillati</taxon>
        <taxon>Bacillota</taxon>
        <taxon>Clostridia</taxon>
        <taxon>Eubacteriales</taxon>
        <taxon>Clostridiaceae</taxon>
        <taxon>Clostridium</taxon>
    </lineage>
</organism>
<dbReference type="CDD" id="cd06583">
    <property type="entry name" value="PGRP"/>
    <property type="match status" value="1"/>
</dbReference>
<dbReference type="InterPro" id="IPR002502">
    <property type="entry name" value="Amidase_domain"/>
</dbReference>
<evidence type="ECO:0000313" key="4">
    <source>
        <dbReference type="EMBL" id="GFZ30716.1"/>
    </source>
</evidence>
<dbReference type="EMBL" id="BMBA01000001">
    <property type="protein sequence ID" value="GFZ30716.1"/>
    <property type="molecule type" value="Genomic_DNA"/>
</dbReference>
<evidence type="ECO:0000256" key="1">
    <source>
        <dbReference type="ARBA" id="ARBA00007553"/>
    </source>
</evidence>
<dbReference type="RefSeq" id="WP_206868758.1">
    <property type="nucleotide sequence ID" value="NZ_BMBA01000001.1"/>
</dbReference>
<gene>
    <name evidence="4" type="ORF">CSC2_12420</name>
</gene>
<name>A0ABQ1E7L1_9CLOT</name>
<dbReference type="InterPro" id="IPR006619">
    <property type="entry name" value="PGRP_domain_met/bac"/>
</dbReference>
<dbReference type="InterPro" id="IPR015510">
    <property type="entry name" value="PGRP"/>
</dbReference>
<comment type="caution">
    <text evidence="4">The sequence shown here is derived from an EMBL/GenBank/DDBJ whole genome shotgun (WGS) entry which is preliminary data.</text>
</comment>
<sequence length="298" mass="34058">MNIIETQLNWNGNFLEGENKPSRIVLHHAEASKCTVYDIHSWHLARGWAGIGYHYLVRKDGTIYRGRKESWRGSHCPSANFNSIGICFEGSYMLEEMPQAQLNSGLELINDIKRRYGNLNVYGHRELYQTSCPGDKFPLEAMKNQIISSQVITSASSEQSTIEQAKFTYPNNAKIQGDWFYVRDKDGTVVPARRVDDGDHITVLNVFFSKQLVEIEYPTASGVRKGYITNSRLINYYNPYNWINEDLSKETYESPNGICIGSLNPNERATILYKVGEWIHVVYTTAKGEFTKSGYIRV</sequence>
<dbReference type="Gene3D" id="3.40.80.10">
    <property type="entry name" value="Peptidoglycan recognition protein-like"/>
    <property type="match status" value="1"/>
</dbReference>
<dbReference type="InterPro" id="IPR036505">
    <property type="entry name" value="Amidase/PGRP_sf"/>
</dbReference>